<dbReference type="PANTHER" id="PTHR46082:SF6">
    <property type="entry name" value="AAA+ ATPASE DOMAIN-CONTAINING PROTEIN-RELATED"/>
    <property type="match status" value="1"/>
</dbReference>
<dbReference type="OrthoDB" id="626167at2759"/>
<name>A0A9W8VFM2_9HYPO</name>
<evidence type="ECO:0000313" key="3">
    <source>
        <dbReference type="EMBL" id="KAJ4265038.1"/>
    </source>
</evidence>
<dbReference type="GO" id="GO:0003824">
    <property type="term" value="F:catalytic activity"/>
    <property type="evidence" value="ECO:0007669"/>
    <property type="project" value="InterPro"/>
</dbReference>
<reference evidence="3" key="1">
    <citation type="submission" date="2022-09" db="EMBL/GenBank/DDBJ databases">
        <title>Fusarium specimens isolated from Avocado Roots.</title>
        <authorList>
            <person name="Stajich J."/>
            <person name="Roper C."/>
            <person name="Heimlech-Rivalta G."/>
        </authorList>
    </citation>
    <scope>NUCLEOTIDE SEQUENCE</scope>
    <source>
        <strain evidence="3">CF00136</strain>
    </source>
</reference>
<dbReference type="InterPro" id="IPR027417">
    <property type="entry name" value="P-loop_NTPase"/>
</dbReference>
<dbReference type="Pfam" id="PF13424">
    <property type="entry name" value="TPR_12"/>
    <property type="match status" value="2"/>
</dbReference>
<dbReference type="Proteomes" id="UP001152049">
    <property type="component" value="Unassembled WGS sequence"/>
</dbReference>
<keyword evidence="4" id="KW-1185">Reference proteome</keyword>
<dbReference type="AlphaFoldDB" id="A0A9W8VFM2"/>
<dbReference type="InterPro" id="IPR019734">
    <property type="entry name" value="TPR_rpt"/>
</dbReference>
<dbReference type="Gene3D" id="1.25.40.10">
    <property type="entry name" value="Tetratricopeptide repeat domain"/>
    <property type="match status" value="2"/>
</dbReference>
<gene>
    <name evidence="3" type="ORF">NW762_005281</name>
</gene>
<feature type="domain" description="DUF7779" evidence="2">
    <location>
        <begin position="678"/>
        <end position="753"/>
    </location>
</feature>
<dbReference type="InterPro" id="IPR011990">
    <property type="entry name" value="TPR-like_helical_dom_sf"/>
</dbReference>
<dbReference type="Pfam" id="PF25000">
    <property type="entry name" value="DUF7779"/>
    <property type="match status" value="1"/>
</dbReference>
<dbReference type="Gene3D" id="3.40.50.300">
    <property type="entry name" value="P-loop containing nucleotide triphosphate hydrolases"/>
    <property type="match status" value="1"/>
</dbReference>
<dbReference type="Gene3D" id="3.40.50.1580">
    <property type="entry name" value="Nucleoside phosphorylase domain"/>
    <property type="match status" value="1"/>
</dbReference>
<dbReference type="InterPro" id="IPR056681">
    <property type="entry name" value="DUF7779"/>
</dbReference>
<dbReference type="SUPFAM" id="SSF53167">
    <property type="entry name" value="Purine and uridine phosphorylases"/>
    <property type="match status" value="1"/>
</dbReference>
<dbReference type="SUPFAM" id="SSF48452">
    <property type="entry name" value="TPR-like"/>
    <property type="match status" value="1"/>
</dbReference>
<organism evidence="3 4">
    <name type="scientific">Fusarium torreyae</name>
    <dbReference type="NCBI Taxonomy" id="1237075"/>
    <lineage>
        <taxon>Eukaryota</taxon>
        <taxon>Fungi</taxon>
        <taxon>Dikarya</taxon>
        <taxon>Ascomycota</taxon>
        <taxon>Pezizomycotina</taxon>
        <taxon>Sordariomycetes</taxon>
        <taxon>Hypocreomycetidae</taxon>
        <taxon>Hypocreales</taxon>
        <taxon>Nectriaceae</taxon>
        <taxon>Fusarium</taxon>
    </lineage>
</organism>
<dbReference type="EMBL" id="JAOQAZ010000007">
    <property type="protein sequence ID" value="KAJ4265038.1"/>
    <property type="molecule type" value="Genomic_DNA"/>
</dbReference>
<dbReference type="Pfam" id="PF01048">
    <property type="entry name" value="PNP_UDP_1"/>
    <property type="match status" value="1"/>
</dbReference>
<evidence type="ECO:0000259" key="2">
    <source>
        <dbReference type="Pfam" id="PF25000"/>
    </source>
</evidence>
<dbReference type="GO" id="GO:0009116">
    <property type="term" value="P:nucleoside metabolic process"/>
    <property type="evidence" value="ECO:0007669"/>
    <property type="project" value="InterPro"/>
</dbReference>
<protein>
    <recommendedName>
        <fullName evidence="5">Nucleoside phosphorylase domain-containing protein</fullName>
    </recommendedName>
</protein>
<evidence type="ECO:0000259" key="1">
    <source>
        <dbReference type="Pfam" id="PF01048"/>
    </source>
</evidence>
<comment type="caution">
    <text evidence="3">The sequence shown here is derived from an EMBL/GenBank/DDBJ whole genome shotgun (WGS) entry which is preliminary data.</text>
</comment>
<dbReference type="InterPro" id="IPR035994">
    <property type="entry name" value="Nucleoside_phosphorylase_sf"/>
</dbReference>
<evidence type="ECO:0000313" key="4">
    <source>
        <dbReference type="Proteomes" id="UP001152049"/>
    </source>
</evidence>
<dbReference type="InterPro" id="IPR053137">
    <property type="entry name" value="NLR-like"/>
</dbReference>
<dbReference type="SMART" id="SM00028">
    <property type="entry name" value="TPR"/>
    <property type="match status" value="5"/>
</dbReference>
<accession>A0A9W8VFM2</accession>
<feature type="domain" description="Nucleoside phosphorylase" evidence="1">
    <location>
        <begin position="14"/>
        <end position="138"/>
    </location>
</feature>
<sequence length="1085" mass="123018">MAPSRPRSRDEFEVAIICALPLEYDAVCYTFDEFWDEDGDQYGKAVGDTNHYTTGRIGKHYVVLALLPHMGKANAAGAAAGMRFSFPGLRLALLVGVCGGLPFDRHNKDAEILLGDVVISKSVCQYDFGRRYPGKFEMKNTIEDNLGRPNKDVRNLVRFFETSRGIEVLSKHCTDFMKEIQAKVAKTQYSARYDYLGGTHDKLFKPSYRHKHRAKASDNCPNCSASPPTLCKEALHTLCKDLGCKESNLVTRKRLQVDEKSDSRNKNTTPAVHLHVGTVASGDMVIKSASDRDSIAKETNAIAFEMEGAGVWDEVPCIVVKGVCDYADSHKAKAWQDFASATAASTAKGILQCYVQADRKKEKTVRSESNTNNFLSVVDTYPREVQEPGKPQPVKPFSTVPFPPDPNFIDRKKAMSWLEEKTAQVNSRAALVGVGGVGKSQIVIQYAHRVRQAPADAYVFWIYGGSKVRFEESYQKIADKLKLPWRDDPKCNVLQLVYDWLCDEENGPWLMIVDNADSADVFFPSKESGKKAKSKDKPLYSYLPRTGRGAIIVTSRSKSVATRLVGSPNIHQMSGMTELQAFKLLQTGLGQERDRKDESVIALLEALDYLPLAISQAAAYIRRNRPLMTVTKYLSVLKNSNTKLANILEKEMPDLRRDDSASYSVITTWQITFNQIRRERQSAADLLSFMSFFDTQGIPESLLTAYYKKYCKDNKTSLDDDLEILRDYSLVSVSCEGDLFKMHPLVQFCTRAWIKSVPSKRCRSEEEWSQVILLIILEQYPDPRRPQNWAVCQKLDPHVDAILKQEPRSKEYFIKWDRLLYELGIYRRFTGKCKDGEDIFRRSLEADKRVLGWEHDNTLLSAAELGIALHNQGKYAEAEKLHRKVLKTRQKVSGPKHYQTLSCMINLGNALIGQEKFEEGEKLYRQCLEVAKEEPCFENGLILPLMNNLAELFNKMGKPKEAEKMHRQCLKIMQEKLGSEHLDTLSSMENLALTLAESDNLKEAEKLLRQCLEVSEKVLGKEHPDTLKLIANLGWILSKRSRMKDACVFYERACNGYTELYGAEHPKTKRSAANLRWLKEKMKDK</sequence>
<proteinExistence type="predicted"/>
<dbReference type="PANTHER" id="PTHR46082">
    <property type="entry name" value="ATP/GTP-BINDING PROTEIN-RELATED"/>
    <property type="match status" value="1"/>
</dbReference>
<evidence type="ECO:0008006" key="5">
    <source>
        <dbReference type="Google" id="ProtNLM"/>
    </source>
</evidence>
<dbReference type="InterPro" id="IPR000845">
    <property type="entry name" value="Nucleoside_phosphorylase_d"/>
</dbReference>
<dbReference type="Pfam" id="PF13374">
    <property type="entry name" value="TPR_10"/>
    <property type="match status" value="1"/>
</dbReference>
<dbReference type="SUPFAM" id="SSF52540">
    <property type="entry name" value="P-loop containing nucleoside triphosphate hydrolases"/>
    <property type="match status" value="1"/>
</dbReference>